<sequence>MKLVICISGSAGTGKTTQAKIIAKKYGLKYASAGSIFRDIAKERGLSLEQLSAHVLDDTSIDVEIDKRTRKLAEEGNIVLEGRLTAWMTKGIDAFRIYLKCPLETEIRRVAERDRKSLAEARTETLSREESERIRYKKLYGIDISDLSIYDIVLNTDIYPIESVTRILITAIDEYISNMSKR</sequence>
<evidence type="ECO:0000313" key="12">
    <source>
        <dbReference type="Proteomes" id="UP000186851"/>
    </source>
</evidence>
<dbReference type="Proteomes" id="UP000186851">
    <property type="component" value="Chromosome"/>
</dbReference>
<feature type="binding site" evidence="10">
    <location>
        <begin position="9"/>
        <end position="17"/>
    </location>
    <ligand>
        <name>ATP</name>
        <dbReference type="ChEBI" id="CHEBI:30616"/>
    </ligand>
</feature>
<reference evidence="11" key="2">
    <citation type="journal article" date="2022" name="Nat. Microbiol.">
        <title>A closed Candidatus Odinarchaeum chromosome exposes Asgard archaeal viruses.</title>
        <authorList>
            <person name="Tamarit D."/>
            <person name="Caceres E.F."/>
            <person name="Krupovic M."/>
            <person name="Nijland R."/>
            <person name="Eme L."/>
            <person name="Robinson N.P."/>
            <person name="Ettema T.J.G."/>
        </authorList>
    </citation>
    <scope>NUCLEOTIDE SEQUENCE</scope>
    <source>
        <strain evidence="11">LCB_4</strain>
    </source>
</reference>
<evidence type="ECO:0000256" key="6">
    <source>
        <dbReference type="ARBA" id="ARBA00022777"/>
    </source>
</evidence>
<evidence type="ECO:0000256" key="9">
    <source>
        <dbReference type="ARBA" id="ARBA00048478"/>
    </source>
</evidence>
<dbReference type="GO" id="GO:0006220">
    <property type="term" value="P:pyrimidine nucleotide metabolic process"/>
    <property type="evidence" value="ECO:0007669"/>
    <property type="project" value="UniProtKB-UniRule"/>
</dbReference>
<evidence type="ECO:0000256" key="2">
    <source>
        <dbReference type="ARBA" id="ARBA00011005"/>
    </source>
</evidence>
<dbReference type="EMBL" id="CP091871">
    <property type="protein sequence ID" value="WEU39864.1"/>
    <property type="molecule type" value="Genomic_DNA"/>
</dbReference>
<dbReference type="GO" id="GO:0005524">
    <property type="term" value="F:ATP binding"/>
    <property type="evidence" value="ECO:0007669"/>
    <property type="project" value="UniProtKB-UniRule"/>
</dbReference>
<evidence type="ECO:0000256" key="1">
    <source>
        <dbReference type="ARBA" id="ARBA00004496"/>
    </source>
</evidence>
<keyword evidence="6 10" id="KW-0418">Kinase</keyword>
<dbReference type="InterPro" id="IPR011892">
    <property type="entry name" value="Cyt_kin_arch"/>
</dbReference>
<dbReference type="GO" id="GO:0005737">
    <property type="term" value="C:cytoplasm"/>
    <property type="evidence" value="ECO:0007669"/>
    <property type="project" value="UniProtKB-SubCell"/>
</dbReference>
<keyword evidence="4 10" id="KW-0808">Transferase</keyword>
<evidence type="ECO:0000256" key="5">
    <source>
        <dbReference type="ARBA" id="ARBA00022741"/>
    </source>
</evidence>
<dbReference type="KEGG" id="oyw:OdinLCB4_005175"/>
<comment type="catalytic activity">
    <reaction evidence="9 10">
        <text>CMP + ATP = CDP + ADP</text>
        <dbReference type="Rhea" id="RHEA:11600"/>
        <dbReference type="ChEBI" id="CHEBI:30616"/>
        <dbReference type="ChEBI" id="CHEBI:58069"/>
        <dbReference type="ChEBI" id="CHEBI:60377"/>
        <dbReference type="ChEBI" id="CHEBI:456216"/>
        <dbReference type="EC" id="2.7.4.25"/>
    </reaction>
</comment>
<evidence type="ECO:0000256" key="3">
    <source>
        <dbReference type="ARBA" id="ARBA00022490"/>
    </source>
</evidence>
<gene>
    <name evidence="10" type="primary">cmk</name>
    <name evidence="11" type="ORF">OdinLCB4_005175</name>
</gene>
<keyword evidence="7 10" id="KW-0067">ATP-binding</keyword>
<protein>
    <recommendedName>
        <fullName evidence="10">Cytidylate kinase</fullName>
        <shortName evidence="10">CK</shortName>
        <ecNumber evidence="10">2.7.4.25</ecNumber>
    </recommendedName>
    <alternativeName>
        <fullName evidence="10">Cytidine monophosphate kinase</fullName>
        <shortName evidence="10">CMP kinase</shortName>
    </alternativeName>
</protein>
<dbReference type="AlphaFoldDB" id="A0AAF0IAS1"/>
<evidence type="ECO:0000256" key="4">
    <source>
        <dbReference type="ARBA" id="ARBA00022679"/>
    </source>
</evidence>
<dbReference type="GO" id="GO:0036431">
    <property type="term" value="F:dCMP kinase activity"/>
    <property type="evidence" value="ECO:0007669"/>
    <property type="project" value="InterPro"/>
</dbReference>
<comment type="catalytic activity">
    <reaction evidence="8 10">
        <text>dCMP + ATP = dCDP + ADP</text>
        <dbReference type="Rhea" id="RHEA:25094"/>
        <dbReference type="ChEBI" id="CHEBI:30616"/>
        <dbReference type="ChEBI" id="CHEBI:57566"/>
        <dbReference type="ChEBI" id="CHEBI:58593"/>
        <dbReference type="ChEBI" id="CHEBI:456216"/>
        <dbReference type="EC" id="2.7.4.25"/>
    </reaction>
</comment>
<comment type="subcellular location">
    <subcellularLocation>
        <location evidence="1 10">Cytoplasm</location>
    </subcellularLocation>
</comment>
<dbReference type="CDD" id="cd02020">
    <property type="entry name" value="CMPK"/>
    <property type="match status" value="1"/>
</dbReference>
<dbReference type="Pfam" id="PF13189">
    <property type="entry name" value="Cytidylate_kin2"/>
    <property type="match status" value="1"/>
</dbReference>
<keyword evidence="3 10" id="KW-0963">Cytoplasm</keyword>
<dbReference type="EC" id="2.7.4.25" evidence="10"/>
<name>A0AAF0IAS1_ODILC</name>
<dbReference type="HAMAP" id="MF_00239">
    <property type="entry name" value="Cytidyl_kinase_type2"/>
    <property type="match status" value="1"/>
</dbReference>
<dbReference type="SUPFAM" id="SSF52540">
    <property type="entry name" value="P-loop containing nucleoside triphosphate hydrolases"/>
    <property type="match status" value="1"/>
</dbReference>
<evidence type="ECO:0000256" key="8">
    <source>
        <dbReference type="ARBA" id="ARBA00047615"/>
    </source>
</evidence>
<dbReference type="InterPro" id="IPR011994">
    <property type="entry name" value="Cytidylate_kinase_dom"/>
</dbReference>
<dbReference type="NCBIfam" id="TIGR02173">
    <property type="entry name" value="cyt_kin_arch"/>
    <property type="match status" value="1"/>
</dbReference>
<evidence type="ECO:0000313" key="11">
    <source>
        <dbReference type="EMBL" id="WEU39864.1"/>
    </source>
</evidence>
<dbReference type="Gene3D" id="3.40.50.300">
    <property type="entry name" value="P-loop containing nucleotide triphosphate hydrolases"/>
    <property type="match status" value="1"/>
</dbReference>
<accession>A0AAF0IAS1</accession>
<reference evidence="11" key="1">
    <citation type="journal article" date="2017" name="Nature">
        <title>Asgard archaea illuminate the origin of eukaryotic cellular complexity.</title>
        <authorList>
            <person name="Zaremba-Niedzwiedzka K."/>
            <person name="Caceres E.F."/>
            <person name="Saw J.H."/>
            <person name="Backstrom D."/>
            <person name="Juzokaite L."/>
            <person name="Vancaester E."/>
            <person name="Seitz K.W."/>
            <person name="Anantharaman K."/>
            <person name="Starnawski P."/>
            <person name="Kjeldsen K.U."/>
            <person name="Scott M.B."/>
            <person name="Nunoura T."/>
            <person name="Banfield J.F."/>
            <person name="Schramm A."/>
            <person name="Baker B.J."/>
            <person name="Spang A."/>
            <person name="Ettema T.J.G."/>
        </authorList>
    </citation>
    <scope>NUCLEOTIDE SEQUENCE</scope>
    <source>
        <strain evidence="11">LCB_4</strain>
    </source>
</reference>
<comment type="similarity">
    <text evidence="2 10">Belongs to the cytidylate kinase family. Type 2 subfamily.</text>
</comment>
<proteinExistence type="inferred from homology"/>
<keyword evidence="5 10" id="KW-0547">Nucleotide-binding</keyword>
<dbReference type="InterPro" id="IPR027417">
    <property type="entry name" value="P-loop_NTPase"/>
</dbReference>
<evidence type="ECO:0000256" key="7">
    <source>
        <dbReference type="ARBA" id="ARBA00022840"/>
    </source>
</evidence>
<evidence type="ECO:0000256" key="10">
    <source>
        <dbReference type="HAMAP-Rule" id="MF_00239"/>
    </source>
</evidence>
<organism evidence="11 12">
    <name type="scientific">Odinarchaeota yellowstonii (strain LCB_4)</name>
    <dbReference type="NCBI Taxonomy" id="1841599"/>
    <lineage>
        <taxon>Archaea</taxon>
        <taxon>Promethearchaeati</taxon>
        <taxon>Candidatus Odinarchaeota</taxon>
        <taxon>Candidatus Odinarchaeia</taxon>
        <taxon>Candidatus Odinarchaeales</taxon>
        <taxon>Candidatus Odinarchaeaceae</taxon>
        <taxon>Candidatus Odinarchaeum</taxon>
    </lineage>
</organism>